<name>A0ABU9S293_9BURK</name>
<feature type="compositionally biased region" description="Polar residues" evidence="5">
    <location>
        <begin position="141"/>
        <end position="161"/>
    </location>
</feature>
<evidence type="ECO:0000256" key="4">
    <source>
        <dbReference type="ARBA" id="ARBA00023136"/>
    </source>
</evidence>
<evidence type="ECO:0000256" key="3">
    <source>
        <dbReference type="ARBA" id="ARBA00022989"/>
    </source>
</evidence>
<protein>
    <submittedName>
        <fullName evidence="8">Energy transducer TonB</fullName>
    </submittedName>
</protein>
<evidence type="ECO:0000259" key="7">
    <source>
        <dbReference type="PROSITE" id="PS52015"/>
    </source>
</evidence>
<feature type="compositionally biased region" description="Low complexity" evidence="5">
    <location>
        <begin position="125"/>
        <end position="139"/>
    </location>
</feature>
<dbReference type="RefSeq" id="WP_342950099.1">
    <property type="nucleotide sequence ID" value="NZ_JAYMRV010000017.1"/>
</dbReference>
<dbReference type="InterPro" id="IPR006260">
    <property type="entry name" value="TonB/TolA_C"/>
</dbReference>
<evidence type="ECO:0000313" key="9">
    <source>
        <dbReference type="Proteomes" id="UP001489897"/>
    </source>
</evidence>
<comment type="caution">
    <text evidence="8">The sequence shown here is derived from an EMBL/GenBank/DDBJ whole genome shotgun (WGS) entry which is preliminary data.</text>
</comment>
<dbReference type="EMBL" id="JAYMRV010000017">
    <property type="protein sequence ID" value="MEM5426448.1"/>
    <property type="molecule type" value="Genomic_DNA"/>
</dbReference>
<keyword evidence="4 6" id="KW-0472">Membrane</keyword>
<proteinExistence type="predicted"/>
<reference evidence="8 9" key="1">
    <citation type="submission" date="2024-01" db="EMBL/GenBank/DDBJ databases">
        <title>The diversity of rhizobia nodulating Mimosa spp. in eleven states of Brazil covering several biomes is determined by host plant, location, and edaphic factors.</title>
        <authorList>
            <person name="Rouws L."/>
            <person name="Barauna A."/>
            <person name="Beukes C."/>
            <person name="De Faria S.M."/>
            <person name="Gross E."/>
            <person name="Dos Reis Junior F.B."/>
            <person name="Simon M."/>
            <person name="Maluk M."/>
            <person name="Odee D.W."/>
            <person name="Kenicer G."/>
            <person name="Young J.P.W."/>
            <person name="Reis V.M."/>
            <person name="Zilli J."/>
            <person name="James E.K."/>
        </authorList>
    </citation>
    <scope>NUCLEOTIDE SEQUENCE [LARGE SCALE GENOMIC DNA]</scope>
    <source>
        <strain evidence="8 9">JPY167</strain>
    </source>
</reference>
<dbReference type="NCBIfam" id="TIGR01352">
    <property type="entry name" value="tonB_Cterm"/>
    <property type="match status" value="1"/>
</dbReference>
<evidence type="ECO:0000313" key="8">
    <source>
        <dbReference type="EMBL" id="MEM5426448.1"/>
    </source>
</evidence>
<comment type="subcellular location">
    <subcellularLocation>
        <location evidence="1">Membrane</location>
        <topology evidence="1">Single-pass membrane protein</topology>
    </subcellularLocation>
</comment>
<dbReference type="Pfam" id="PF03544">
    <property type="entry name" value="TonB_C"/>
    <property type="match status" value="1"/>
</dbReference>
<keyword evidence="3 6" id="KW-1133">Transmembrane helix</keyword>
<feature type="region of interest" description="Disordered" evidence="5">
    <location>
        <begin position="76"/>
        <end position="161"/>
    </location>
</feature>
<dbReference type="InterPro" id="IPR037682">
    <property type="entry name" value="TonB_C"/>
</dbReference>
<keyword evidence="2 6" id="KW-0812">Transmembrane</keyword>
<keyword evidence="9" id="KW-1185">Reference proteome</keyword>
<evidence type="ECO:0000256" key="5">
    <source>
        <dbReference type="SAM" id="MobiDB-lite"/>
    </source>
</evidence>
<dbReference type="Proteomes" id="UP001489897">
    <property type="component" value="Unassembled WGS sequence"/>
</dbReference>
<gene>
    <name evidence="8" type="ORF">VSR73_36390</name>
</gene>
<evidence type="ECO:0000256" key="2">
    <source>
        <dbReference type="ARBA" id="ARBA00022692"/>
    </source>
</evidence>
<sequence>MNSESLSRRNHNVRRFIVAASVAAIAWWFFLAHLRWLMGSGRPAAPPQAIELQVVELPHAQRASEMPHDNVRLAAPAAPHSAPRVQRQQLQVARSSAAHHASRELTPPRPEPDAPRGATATQQDASATPASKTASAPGADTLQSGALSNADGSTGPVSQQARLLSQPLPEVPDDLREQAFQAVAVVRFAVHADGTFDIELVKPTQSPRLNQILLVTLRQWRFFPAIENGRPVESHQDVRVHFNVN</sequence>
<dbReference type="PROSITE" id="PS52015">
    <property type="entry name" value="TONB_CTD"/>
    <property type="match status" value="1"/>
</dbReference>
<evidence type="ECO:0000256" key="1">
    <source>
        <dbReference type="ARBA" id="ARBA00004167"/>
    </source>
</evidence>
<evidence type="ECO:0000256" key="6">
    <source>
        <dbReference type="SAM" id="Phobius"/>
    </source>
</evidence>
<feature type="domain" description="TonB C-terminal" evidence="7">
    <location>
        <begin position="156"/>
        <end position="245"/>
    </location>
</feature>
<dbReference type="SUPFAM" id="SSF74653">
    <property type="entry name" value="TolA/TonB C-terminal domain"/>
    <property type="match status" value="1"/>
</dbReference>
<feature type="transmembrane region" description="Helical" evidence="6">
    <location>
        <begin position="16"/>
        <end position="38"/>
    </location>
</feature>
<organism evidence="8 9">
    <name type="scientific">Paraburkholderia ferrariae</name>
    <dbReference type="NCBI Taxonomy" id="386056"/>
    <lineage>
        <taxon>Bacteria</taxon>
        <taxon>Pseudomonadati</taxon>
        <taxon>Pseudomonadota</taxon>
        <taxon>Betaproteobacteria</taxon>
        <taxon>Burkholderiales</taxon>
        <taxon>Burkholderiaceae</taxon>
        <taxon>Paraburkholderia</taxon>
    </lineage>
</organism>
<dbReference type="Gene3D" id="3.30.1150.10">
    <property type="match status" value="1"/>
</dbReference>
<accession>A0ABU9S293</accession>